<evidence type="ECO:0000256" key="1">
    <source>
        <dbReference type="SAM" id="SignalP"/>
    </source>
</evidence>
<dbReference type="PATRIC" id="fig|1458461.3.peg.791"/>
<dbReference type="EMBL" id="HG966617">
    <property type="protein sequence ID" value="CDO59005.1"/>
    <property type="molecule type" value="Genomic_DNA"/>
</dbReference>
<dbReference type="SUPFAM" id="SSF53850">
    <property type="entry name" value="Periplasmic binding protein-like II"/>
    <property type="match status" value="1"/>
</dbReference>
<name>X5MKY6_9HYPH</name>
<dbReference type="InterPro" id="IPR011852">
    <property type="entry name" value="TRAP_TAXI"/>
</dbReference>
<gene>
    <name evidence="2" type="ORF">BN1012_Phect791</name>
</gene>
<keyword evidence="3" id="KW-1185">Reference proteome</keyword>
<organism evidence="2 3">
    <name type="scientific">Candidatus Phaeomarinibacter ectocarpi</name>
    <dbReference type="NCBI Taxonomy" id="1458461"/>
    <lineage>
        <taxon>Bacteria</taxon>
        <taxon>Pseudomonadati</taxon>
        <taxon>Pseudomonadota</taxon>
        <taxon>Alphaproteobacteria</taxon>
        <taxon>Hyphomicrobiales</taxon>
        <taxon>Parvibaculaceae</taxon>
        <taxon>Candidatus Phaeomarinibacter</taxon>
    </lineage>
</organism>
<proteinExistence type="predicted"/>
<accession>X5MKY6</accession>
<dbReference type="PANTHER" id="PTHR42941">
    <property type="entry name" value="SLL1037 PROTEIN"/>
    <property type="match status" value="1"/>
</dbReference>
<dbReference type="OrthoDB" id="9776669at2"/>
<keyword evidence="2" id="KW-0675">Receptor</keyword>
<feature type="chain" id="PRO_5004958945" evidence="1">
    <location>
        <begin position="30"/>
        <end position="345"/>
    </location>
</feature>
<sequence>MPTFARFIRLTSAAAVLLSSLVLGQAAQAENRQYILATATTGGTYYPVGVAIATLSKIKLEPANGFSLSAISSAGSGENIKLLRDDEAQFAILQGLYGAWAATGTGQLANDGPQENIRSISMLWRNVEHFVLRKSDADTGTIADLKGLGEPFSMGKRNSGSEGSAKHILAALGIEPGTDFDVINLGYGPSADAMQDGKAAGMNTPAGAPVSAVTRAFAAANGELVVLSFNAEDTAAINAALGDETELWTAFEIPADTYPGQTDAAQTIAQPNFLAVNADVSEDDVYALTKALYDNLTFLGGIHAATKDMSLESAITGLPVALHPGAVRYYEEAGVTVPDRLKPAN</sequence>
<reference evidence="2 3" key="1">
    <citation type="journal article" date="2014" name="Front. Genet.">
        <title>Genome and metabolic network of "Candidatus Phaeomarinobacter ectocarpi" Ec32, a new candidate genus of Alphaproteobacteria frequently associated with brown algae.</title>
        <authorList>
            <person name="Dittami S.M."/>
            <person name="Barbeyron T."/>
            <person name="Boyen C."/>
            <person name="Cambefort J."/>
            <person name="Collet G."/>
            <person name="Delage L."/>
            <person name="Gobet A."/>
            <person name="Groisillier A."/>
            <person name="Leblanc C."/>
            <person name="Michel G."/>
            <person name="Scornet D."/>
            <person name="Siegel A."/>
            <person name="Tapia J.E."/>
            <person name="Tonon T."/>
        </authorList>
    </citation>
    <scope>NUCLEOTIDE SEQUENCE [LARGE SCALE GENOMIC DNA]</scope>
    <source>
        <strain evidence="2 3">Ec32</strain>
    </source>
</reference>
<protein>
    <submittedName>
        <fullName evidence="2">TRAP transporter solute receptor, TAXI family</fullName>
    </submittedName>
</protein>
<evidence type="ECO:0000313" key="2">
    <source>
        <dbReference type="EMBL" id="CDO59005.1"/>
    </source>
</evidence>
<dbReference type="AlphaFoldDB" id="X5MKY6"/>
<dbReference type="KEGG" id="pect:BN1012_Phect791"/>
<dbReference type="PANTHER" id="PTHR42941:SF1">
    <property type="entry name" value="SLL1037 PROTEIN"/>
    <property type="match status" value="1"/>
</dbReference>
<dbReference type="Proteomes" id="UP000032160">
    <property type="component" value="Chromosome I"/>
</dbReference>
<dbReference type="HOGENOM" id="CLU_033215_4_1_5"/>
<dbReference type="Gene3D" id="3.40.190.10">
    <property type="entry name" value="Periplasmic binding protein-like II"/>
    <property type="match status" value="2"/>
</dbReference>
<dbReference type="CDD" id="cd13520">
    <property type="entry name" value="PBP2_TAXI_TRAP"/>
    <property type="match status" value="1"/>
</dbReference>
<keyword evidence="1" id="KW-0732">Signal</keyword>
<feature type="signal peptide" evidence="1">
    <location>
        <begin position="1"/>
        <end position="29"/>
    </location>
</feature>
<dbReference type="NCBIfam" id="TIGR02122">
    <property type="entry name" value="TRAP_TAXI"/>
    <property type="match status" value="1"/>
</dbReference>
<dbReference type="RefSeq" id="WP_043949794.1">
    <property type="nucleotide sequence ID" value="NZ_HG966617.1"/>
</dbReference>
<evidence type="ECO:0000313" key="3">
    <source>
        <dbReference type="Proteomes" id="UP000032160"/>
    </source>
</evidence>
<dbReference type="Pfam" id="PF16868">
    <property type="entry name" value="NMT1_3"/>
    <property type="match status" value="1"/>
</dbReference>